<dbReference type="NCBIfam" id="TIGR01619">
    <property type="entry name" value="hyp_HI0040"/>
    <property type="match status" value="1"/>
</dbReference>
<evidence type="ECO:0000259" key="1">
    <source>
        <dbReference type="Pfam" id="PF05117"/>
    </source>
</evidence>
<dbReference type="PIRSF" id="PIRSF017962">
    <property type="entry name" value="UCP017962"/>
    <property type="match status" value="1"/>
</dbReference>
<reference evidence="5 6" key="1">
    <citation type="journal article" date="2018" name="Front. Microbiol.">
        <title>Genetic and Phylogenetic Characteristics of Pasteurella multocida Isolates From Different Host Species.</title>
        <authorList>
            <person name="Peng Z."/>
            <person name="Liang W."/>
            <person name="Wang F."/>
            <person name="Xu Z."/>
            <person name="Xie Z."/>
            <person name="Lian Z."/>
            <person name="Hua L."/>
            <person name="Zhou R."/>
            <person name="Chen H."/>
            <person name="Wu B."/>
        </authorList>
    </citation>
    <scope>NUCLEOTIDE SEQUENCE [LARGE SCALE GENOMIC DNA]</scope>
    <source>
        <strain evidence="5 6">HNA06</strain>
    </source>
</reference>
<dbReference type="Proteomes" id="UP001145481">
    <property type="component" value="Unassembled WGS sequence"/>
</dbReference>
<sequence>MDKGQSWQNYRSVLNEKLAIFSVNLEVLHQFPSPKSHNIIQFKFPYAMLDENELPDPSFYQTLMRQIVKLWTQLSALPDTLYAGHVLSAGHAQLYFYCDNTEPFLEVLKQFEEISAIEIQYDPHWDIYFDFLLPSPLEMKIHATEEVLELLTKNGRDLAALYTIEHSFRFEEEANMFAFMDYLHSQSITLVSMQYSQLPVMLEEDEPVYLVRLEQELSLDNSQIFNYVEQFEDIANQFSGEYAGWECDAIKTQEQLN</sequence>
<dbReference type="RefSeq" id="WP_005716150.1">
    <property type="nucleotide sequence ID" value="NZ_CP008918.1"/>
</dbReference>
<dbReference type="SUPFAM" id="SSF89946">
    <property type="entry name" value="Hypothetical protein VC0424"/>
    <property type="match status" value="1"/>
</dbReference>
<evidence type="ECO:0000313" key="3">
    <source>
        <dbReference type="EMBL" id="MDA5622627.1"/>
    </source>
</evidence>
<dbReference type="EMBL" id="JANIEN010000001">
    <property type="protein sequence ID" value="MDT3451432.1"/>
    <property type="molecule type" value="Genomic_DNA"/>
</dbReference>
<accession>A0A328US61</accession>
<protein>
    <submittedName>
        <fullName evidence="5">TIGR01619 family protein</fullName>
    </submittedName>
</protein>
<dbReference type="KEGG" id="pmul:DR93_1524"/>
<dbReference type="EMBL" id="JANJHC010000005">
    <property type="protein sequence ID" value="MDA5622627.1"/>
    <property type="molecule type" value="Genomic_DNA"/>
</dbReference>
<evidence type="ECO:0000259" key="2">
    <source>
        <dbReference type="Pfam" id="PF06877"/>
    </source>
</evidence>
<reference evidence="4" key="3">
    <citation type="submission" date="2022-07" db="EMBL/GenBank/DDBJ databases">
        <title>Sequence of Pasteurella multocoda 17BRD-035.</title>
        <authorList>
            <person name="Roy Chowdhury P."/>
            <person name="Alhamami T."/>
            <person name="Trott D.J."/>
            <person name="Djordvevic S.P."/>
        </authorList>
    </citation>
    <scope>NUCLEOTIDE SEQUENCE</scope>
    <source>
        <strain evidence="4">17BRD-035</strain>
    </source>
</reference>
<dbReference type="InterPro" id="IPR036701">
    <property type="entry name" value="RraB-like_sf"/>
</dbReference>
<evidence type="ECO:0000313" key="6">
    <source>
        <dbReference type="Proteomes" id="UP000540079"/>
    </source>
</evidence>
<gene>
    <name evidence="5" type="ORF">C2800_03535</name>
    <name evidence="3" type="ORF">NM948_03570</name>
    <name evidence="4" type="ORF">NQF69_01420</name>
</gene>
<dbReference type="InterPro" id="IPR016097">
    <property type="entry name" value="DUF695"/>
</dbReference>
<evidence type="ECO:0000313" key="4">
    <source>
        <dbReference type="EMBL" id="MDT3451432.1"/>
    </source>
</evidence>
<dbReference type="InterPro" id="IPR006506">
    <property type="entry name" value="CHP01619"/>
</dbReference>
<feature type="domain" description="DUF695" evidence="1">
    <location>
        <begin position="5"/>
        <end position="133"/>
    </location>
</feature>
<dbReference type="InterPro" id="IPR009671">
    <property type="entry name" value="RraB_dom"/>
</dbReference>
<dbReference type="Pfam" id="PF06877">
    <property type="entry name" value="RraB"/>
    <property type="match status" value="1"/>
</dbReference>
<dbReference type="Proteomes" id="UP000540079">
    <property type="component" value="Unassembled WGS sequence"/>
</dbReference>
<organism evidence="5 6">
    <name type="scientific">Pasteurella multocida</name>
    <dbReference type="NCBI Taxonomy" id="747"/>
    <lineage>
        <taxon>Bacteria</taxon>
        <taxon>Pseudomonadati</taxon>
        <taxon>Pseudomonadota</taxon>
        <taxon>Gammaproteobacteria</taxon>
        <taxon>Pasteurellales</taxon>
        <taxon>Pasteurellaceae</taxon>
        <taxon>Pasteurella</taxon>
    </lineage>
</organism>
<feature type="domain" description="Regulator of ribonuclease activity B" evidence="2">
    <location>
        <begin position="143"/>
        <end position="247"/>
    </location>
</feature>
<dbReference type="Proteomes" id="UP001182304">
    <property type="component" value="Unassembled WGS sequence"/>
</dbReference>
<name>A0A328US61_PASMD</name>
<evidence type="ECO:0000313" key="5">
    <source>
        <dbReference type="EMBL" id="NNI78506.1"/>
    </source>
</evidence>
<proteinExistence type="predicted"/>
<dbReference type="Gene3D" id="3.30.70.970">
    <property type="entry name" value="RraB-like"/>
    <property type="match status" value="1"/>
</dbReference>
<reference evidence="3" key="2">
    <citation type="submission" date="2022-07" db="EMBL/GenBank/DDBJ databases">
        <title>Genome-based characterization of novel serogroup A variants of Pasteurella multocida.</title>
        <authorList>
            <person name="Prajapati A."/>
            <person name="Yogisharadhya R."/>
            <person name="Mohanty N."/>
            <person name="Chanda M."/>
            <person name="Mendem S.K."/>
            <person name="Siddaramappa S."/>
            <person name="Shivachandra S.B."/>
        </authorList>
    </citation>
    <scope>NUCLEOTIDE SEQUENCE</scope>
    <source>
        <strain evidence="3">NIVEDIPm19</strain>
    </source>
</reference>
<comment type="caution">
    <text evidence="5">The sequence shown here is derived from an EMBL/GenBank/DDBJ whole genome shotgun (WGS) entry which is preliminary data.</text>
</comment>
<dbReference type="EMBL" id="PPVL01000002">
    <property type="protein sequence ID" value="NNI78506.1"/>
    <property type="molecule type" value="Genomic_DNA"/>
</dbReference>
<dbReference type="Pfam" id="PF05117">
    <property type="entry name" value="DUF695"/>
    <property type="match status" value="1"/>
</dbReference>
<dbReference type="AlphaFoldDB" id="A0A328US61"/>